<reference evidence="3" key="1">
    <citation type="submission" date="2017-03" db="EMBL/GenBank/DDBJ databases">
        <authorList>
            <person name="Sharma R."/>
            <person name="Thines M."/>
        </authorList>
    </citation>
    <scope>NUCLEOTIDE SEQUENCE [LARGE SCALE GENOMIC DNA]</scope>
</reference>
<dbReference type="Proteomes" id="UP000192927">
    <property type="component" value="Unassembled WGS sequence"/>
</dbReference>
<dbReference type="AlphaFoldDB" id="A0A1W5D6Z2"/>
<dbReference type="InterPro" id="IPR029526">
    <property type="entry name" value="PGBD"/>
</dbReference>
<dbReference type="PANTHER" id="PTHR46599">
    <property type="entry name" value="PIGGYBAC TRANSPOSABLE ELEMENT-DERIVED PROTEIN 4"/>
    <property type="match status" value="1"/>
</dbReference>
<dbReference type="EMBL" id="FWEW01003079">
    <property type="protein sequence ID" value="SLM38897.1"/>
    <property type="molecule type" value="Genomic_DNA"/>
</dbReference>
<sequence>MPVNEEEVQGVSGALPSTVKAQLKRKRPISEVLENVPACSSSYKPLSIPPRPSKPQIPADIDTPEAFFELFITPAHFQTIAHHTNLNAEAKHIKSNKEKKEEKRPWHETTGAEIGVFIGVLLLQGESRLSKPSDYWRTIANKAIIPLIPETITVRRWEQLKRYLKVSSPITDVDSFGPGWYAKVEPLYSDFIKSSCTYMVPGRDVSVDEQLILFKGRSRHSMSIGTKAAGYGFKIYSLCVEKYLYNFLFTSKTSKISLLKRTKGLSDSSSVVLQLAKSLPQPYSHVVYMDNFFTNVKLYTALKELGIGACGTAKNGSGCPPELVTFREMLTKKNNWG</sequence>
<dbReference type="PANTHER" id="PTHR46599:SF3">
    <property type="entry name" value="PIGGYBAC TRANSPOSABLE ELEMENT-DERIVED PROTEIN 4"/>
    <property type="match status" value="1"/>
</dbReference>
<accession>A0A1W5D6Z2</accession>
<protein>
    <submittedName>
        <fullName evidence="2">PiggyBac transposable element-derived protein</fullName>
    </submittedName>
</protein>
<evidence type="ECO:0000313" key="2">
    <source>
        <dbReference type="EMBL" id="SLM38897.1"/>
    </source>
</evidence>
<proteinExistence type="predicted"/>
<evidence type="ECO:0000259" key="1">
    <source>
        <dbReference type="Pfam" id="PF13843"/>
    </source>
</evidence>
<organism evidence="2 3">
    <name type="scientific">Lasallia pustulata</name>
    <dbReference type="NCBI Taxonomy" id="136370"/>
    <lineage>
        <taxon>Eukaryota</taxon>
        <taxon>Fungi</taxon>
        <taxon>Dikarya</taxon>
        <taxon>Ascomycota</taxon>
        <taxon>Pezizomycotina</taxon>
        <taxon>Lecanoromycetes</taxon>
        <taxon>OSLEUM clade</taxon>
        <taxon>Umbilicariomycetidae</taxon>
        <taxon>Umbilicariales</taxon>
        <taxon>Umbilicariaceae</taxon>
        <taxon>Lasallia</taxon>
    </lineage>
</organism>
<keyword evidence="3" id="KW-1185">Reference proteome</keyword>
<evidence type="ECO:0000313" key="3">
    <source>
        <dbReference type="Proteomes" id="UP000192927"/>
    </source>
</evidence>
<name>A0A1W5D6Z2_9LECA</name>
<feature type="domain" description="PiggyBac transposable element-derived protein" evidence="1">
    <location>
        <begin position="63"/>
        <end position="325"/>
    </location>
</feature>
<dbReference type="Pfam" id="PF13843">
    <property type="entry name" value="DDE_Tnp_1_7"/>
    <property type="match status" value="1"/>
</dbReference>